<reference evidence="3" key="1">
    <citation type="submission" date="2021-04" db="EMBL/GenBank/DDBJ databases">
        <authorList>
            <person name="Vanwijnsberghe S."/>
        </authorList>
    </citation>
    <scope>NUCLEOTIDE SEQUENCE</scope>
    <source>
        <strain evidence="3">LMG 31841</strain>
    </source>
</reference>
<dbReference type="CDD" id="cd00293">
    <property type="entry name" value="USP-like"/>
    <property type="match status" value="1"/>
</dbReference>
<dbReference type="EMBL" id="CAJQZC010000015">
    <property type="protein sequence ID" value="CAG4925064.1"/>
    <property type="molecule type" value="Genomic_DNA"/>
</dbReference>
<comment type="similarity">
    <text evidence="1">Belongs to the universal stress protein A family.</text>
</comment>
<proteinExistence type="inferred from homology"/>
<dbReference type="Gene3D" id="3.40.50.620">
    <property type="entry name" value="HUPs"/>
    <property type="match status" value="1"/>
</dbReference>
<dbReference type="SUPFAM" id="SSF52402">
    <property type="entry name" value="Adenine nucleotide alpha hydrolases-like"/>
    <property type="match status" value="1"/>
</dbReference>
<evidence type="ECO:0000313" key="4">
    <source>
        <dbReference type="Proteomes" id="UP000789704"/>
    </source>
</evidence>
<keyword evidence="4" id="KW-1185">Reference proteome</keyword>
<dbReference type="InterPro" id="IPR006016">
    <property type="entry name" value="UspA"/>
</dbReference>
<dbReference type="PANTHER" id="PTHR46268">
    <property type="entry name" value="STRESS RESPONSE PROTEIN NHAX"/>
    <property type="match status" value="1"/>
</dbReference>
<gene>
    <name evidence="3" type="ORF">LMG31841_05448</name>
</gene>
<sequence>MAHEAPDCLTLRRTGARIESSVTSFRVFRNASYGIVPTTVTIASTLSVTAARSTPEYSCRRPARDRTFSARQLLPSWLLRKCAAVPHPMEALPKVNMFRRILVAIDGSETARQAFEAALQLARESSAQLLPLYVVDNPLMAYDALAYDPSILREACLEAGRGLAAAALAEMKRAAVAGTPRIVEVDHAGEDIAERIRITANEFAADLIVLGTHGRRGFRRLFLGSVAERVVRIACCPVLLVPGQHGRQTSTPAAAREPADEPL</sequence>
<dbReference type="InterPro" id="IPR006015">
    <property type="entry name" value="Universal_stress_UspA"/>
</dbReference>
<comment type="caution">
    <text evidence="3">The sequence shown here is derived from an EMBL/GenBank/DDBJ whole genome shotgun (WGS) entry which is preliminary data.</text>
</comment>
<dbReference type="PANTHER" id="PTHR46268:SF6">
    <property type="entry name" value="UNIVERSAL STRESS PROTEIN UP12"/>
    <property type="match status" value="1"/>
</dbReference>
<evidence type="ECO:0000313" key="3">
    <source>
        <dbReference type="EMBL" id="CAG4925064.1"/>
    </source>
</evidence>
<protein>
    <recommendedName>
        <fullName evidence="2">UspA domain-containing protein</fullName>
    </recommendedName>
</protein>
<evidence type="ECO:0000256" key="1">
    <source>
        <dbReference type="ARBA" id="ARBA00008791"/>
    </source>
</evidence>
<dbReference type="Proteomes" id="UP000789704">
    <property type="component" value="Unassembled WGS sequence"/>
</dbReference>
<organism evidence="3 4">
    <name type="scientific">Paraburkholderia saeva</name>
    <dbReference type="NCBI Taxonomy" id="2777537"/>
    <lineage>
        <taxon>Bacteria</taxon>
        <taxon>Pseudomonadati</taxon>
        <taxon>Pseudomonadota</taxon>
        <taxon>Betaproteobacteria</taxon>
        <taxon>Burkholderiales</taxon>
        <taxon>Burkholderiaceae</taxon>
        <taxon>Paraburkholderia</taxon>
    </lineage>
</organism>
<feature type="domain" description="UspA" evidence="2">
    <location>
        <begin position="97"/>
        <end position="242"/>
    </location>
</feature>
<accession>A0A9N8S2N1</accession>
<dbReference type="InterPro" id="IPR014729">
    <property type="entry name" value="Rossmann-like_a/b/a_fold"/>
</dbReference>
<dbReference type="AlphaFoldDB" id="A0A9N8S2N1"/>
<name>A0A9N8S2N1_9BURK</name>
<dbReference type="PRINTS" id="PR01438">
    <property type="entry name" value="UNVRSLSTRESS"/>
</dbReference>
<evidence type="ECO:0000259" key="2">
    <source>
        <dbReference type="Pfam" id="PF00582"/>
    </source>
</evidence>
<dbReference type="Pfam" id="PF00582">
    <property type="entry name" value="Usp"/>
    <property type="match status" value="1"/>
</dbReference>